<name>A0ABS2PF63_9BACL</name>
<accession>A0ABS2PF63</accession>
<sequence length="101" mass="11874">MSKEIEKYLKQIANNTGEIAKQLKEHNRRENKRNIHPVVDGSDRELEHREPTEQETKANDLNNAVQSLQQLGKFAGELQGTQQTLKEARRKKDYRQHARQR</sequence>
<dbReference type="Proteomes" id="UP000741863">
    <property type="component" value="Unassembled WGS sequence"/>
</dbReference>
<evidence type="ECO:0000256" key="1">
    <source>
        <dbReference type="SAM" id="MobiDB-lite"/>
    </source>
</evidence>
<gene>
    <name evidence="2" type="ORF">JOD17_003168</name>
</gene>
<feature type="compositionally biased region" description="Basic and acidic residues" evidence="1">
    <location>
        <begin position="41"/>
        <end position="58"/>
    </location>
</feature>
<evidence type="ECO:0000313" key="3">
    <source>
        <dbReference type="Proteomes" id="UP000741863"/>
    </source>
</evidence>
<protein>
    <submittedName>
        <fullName evidence="2">Uncharacterized protein</fullName>
    </submittedName>
</protein>
<dbReference type="RefSeq" id="WP_204698816.1">
    <property type="nucleotide sequence ID" value="NZ_JAFBEC010000009.1"/>
</dbReference>
<evidence type="ECO:0000313" key="2">
    <source>
        <dbReference type="EMBL" id="MBM7634068.1"/>
    </source>
</evidence>
<organism evidence="2 3">
    <name type="scientific">Geomicrobium sediminis</name>
    <dbReference type="NCBI Taxonomy" id="1347788"/>
    <lineage>
        <taxon>Bacteria</taxon>
        <taxon>Bacillati</taxon>
        <taxon>Bacillota</taxon>
        <taxon>Bacilli</taxon>
        <taxon>Bacillales</taxon>
        <taxon>Geomicrobium</taxon>
    </lineage>
</organism>
<comment type="caution">
    <text evidence="2">The sequence shown here is derived from an EMBL/GenBank/DDBJ whole genome shotgun (WGS) entry which is preliminary data.</text>
</comment>
<reference evidence="2 3" key="1">
    <citation type="submission" date="2021-01" db="EMBL/GenBank/DDBJ databases">
        <title>Genomic Encyclopedia of Type Strains, Phase IV (KMG-IV): sequencing the most valuable type-strain genomes for metagenomic binning, comparative biology and taxonomic classification.</title>
        <authorList>
            <person name="Goeker M."/>
        </authorList>
    </citation>
    <scope>NUCLEOTIDE SEQUENCE [LARGE SCALE GENOMIC DNA]</scope>
    <source>
        <strain evidence="2 3">DSM 25540</strain>
    </source>
</reference>
<dbReference type="EMBL" id="JAFBEC010000009">
    <property type="protein sequence ID" value="MBM7634068.1"/>
    <property type="molecule type" value="Genomic_DNA"/>
</dbReference>
<feature type="compositionally biased region" description="Basic residues" evidence="1">
    <location>
        <begin position="88"/>
        <end position="101"/>
    </location>
</feature>
<proteinExistence type="predicted"/>
<keyword evidence="3" id="KW-1185">Reference proteome</keyword>
<feature type="region of interest" description="Disordered" evidence="1">
    <location>
        <begin position="75"/>
        <end position="101"/>
    </location>
</feature>
<feature type="region of interest" description="Disordered" evidence="1">
    <location>
        <begin position="24"/>
        <end position="61"/>
    </location>
</feature>